<evidence type="ECO:0000256" key="1">
    <source>
        <dbReference type="ARBA" id="ARBA00004141"/>
    </source>
</evidence>
<evidence type="ECO:0000256" key="4">
    <source>
        <dbReference type="ARBA" id="ARBA00022692"/>
    </source>
</evidence>
<dbReference type="STRING" id="1353158.SAMN04488587_1816"/>
<sequence>MVYRLGKEGENRPDTDDWRLDLYKLIFEANSPYGKYFDVALIITIVLSVAVVMLDSVHSINIVHHEKFYLAEIIFTALFTIEYFLRIICVKSKVRYATSFFGVIDLLAIIPTYLSMLLPGSQYLLIIRVMRLLRIFRVLKLVQYLSEAEILVQALKDSSRKITVFMFTVLNLVIILGSLMYVIEGEQSGYTSIPRSIYWAIITLTTVGYGDIVPITPLGQAMASVVMILGYSIIAVPTGIVTHSIINRSMDAMPIEIAEETKDVAVNIACHNCGLQGHDTDAYYCKYCGAKL</sequence>
<evidence type="ECO:0000256" key="12">
    <source>
        <dbReference type="SAM" id="Phobius"/>
    </source>
</evidence>
<feature type="domain" description="Ion transport" evidence="13">
    <location>
        <begin position="35"/>
        <end position="245"/>
    </location>
</feature>
<dbReference type="Gene3D" id="1.20.120.350">
    <property type="entry name" value="Voltage-gated potassium channels. Chain C"/>
    <property type="match status" value="1"/>
</dbReference>
<evidence type="ECO:0000256" key="11">
    <source>
        <dbReference type="ARBA" id="ARBA00023303"/>
    </source>
</evidence>
<evidence type="ECO:0000256" key="2">
    <source>
        <dbReference type="ARBA" id="ARBA00022448"/>
    </source>
</evidence>
<keyword evidence="11 14" id="KW-0407">Ion channel</keyword>
<keyword evidence="6" id="KW-0851">Voltage-gated channel</keyword>
<gene>
    <name evidence="14" type="ORF">SAMN04488587_1816</name>
</gene>
<evidence type="ECO:0000256" key="10">
    <source>
        <dbReference type="ARBA" id="ARBA00023136"/>
    </source>
</evidence>
<evidence type="ECO:0000256" key="9">
    <source>
        <dbReference type="ARBA" id="ARBA00023065"/>
    </source>
</evidence>
<keyword evidence="4 12" id="KW-0812">Transmembrane</keyword>
<comment type="subcellular location">
    <subcellularLocation>
        <location evidence="1">Membrane</location>
        <topology evidence="1">Multi-pass membrane protein</topology>
    </subcellularLocation>
</comment>
<dbReference type="InterPro" id="IPR027359">
    <property type="entry name" value="Volt_channel_dom_sf"/>
</dbReference>
<accession>A0A1I0ATS3</accession>
<evidence type="ECO:0000313" key="15">
    <source>
        <dbReference type="Proteomes" id="UP000243338"/>
    </source>
</evidence>
<keyword evidence="5" id="KW-0631">Potassium channel</keyword>
<dbReference type="InterPro" id="IPR005821">
    <property type="entry name" value="Ion_trans_dom"/>
</dbReference>
<dbReference type="AlphaFoldDB" id="A0A1I0ATS3"/>
<keyword evidence="15" id="KW-1185">Reference proteome</keyword>
<protein>
    <submittedName>
        <fullName evidence="14">Voltage-gated potassium channel</fullName>
    </submittedName>
</protein>
<keyword evidence="8 12" id="KW-1133">Transmembrane helix</keyword>
<keyword evidence="9" id="KW-0406">Ion transport</keyword>
<feature type="transmembrane region" description="Helical" evidence="12">
    <location>
        <begin position="36"/>
        <end position="57"/>
    </location>
</feature>
<dbReference type="GO" id="GO:0008076">
    <property type="term" value="C:voltage-gated potassium channel complex"/>
    <property type="evidence" value="ECO:0007669"/>
    <property type="project" value="InterPro"/>
</dbReference>
<proteinExistence type="predicted"/>
<feature type="transmembrane region" description="Helical" evidence="12">
    <location>
        <begin position="221"/>
        <end position="246"/>
    </location>
</feature>
<keyword evidence="3" id="KW-0633">Potassium transport</keyword>
<keyword evidence="2" id="KW-0813">Transport</keyword>
<feature type="transmembrane region" description="Helical" evidence="12">
    <location>
        <begin position="162"/>
        <end position="184"/>
    </location>
</feature>
<dbReference type="Gene3D" id="1.10.287.70">
    <property type="match status" value="1"/>
</dbReference>
<feature type="transmembrane region" description="Helical" evidence="12">
    <location>
        <begin position="100"/>
        <end position="126"/>
    </location>
</feature>
<dbReference type="InterPro" id="IPR028325">
    <property type="entry name" value="VG_K_chnl"/>
</dbReference>
<dbReference type="GO" id="GO:0001508">
    <property type="term" value="P:action potential"/>
    <property type="evidence" value="ECO:0007669"/>
    <property type="project" value="TreeGrafter"/>
</dbReference>
<feature type="transmembrane region" description="Helical" evidence="12">
    <location>
        <begin position="196"/>
        <end position="215"/>
    </location>
</feature>
<dbReference type="GO" id="GO:0005249">
    <property type="term" value="F:voltage-gated potassium channel activity"/>
    <property type="evidence" value="ECO:0007669"/>
    <property type="project" value="InterPro"/>
</dbReference>
<dbReference type="PRINTS" id="PR00169">
    <property type="entry name" value="KCHANNEL"/>
</dbReference>
<keyword evidence="7" id="KW-0630">Potassium</keyword>
<evidence type="ECO:0000256" key="8">
    <source>
        <dbReference type="ARBA" id="ARBA00022989"/>
    </source>
</evidence>
<evidence type="ECO:0000256" key="7">
    <source>
        <dbReference type="ARBA" id="ARBA00022958"/>
    </source>
</evidence>
<dbReference type="PANTHER" id="PTHR11537:SF254">
    <property type="entry name" value="POTASSIUM VOLTAGE-GATED CHANNEL PROTEIN SHAB"/>
    <property type="match status" value="1"/>
</dbReference>
<organism evidence="14 15">
    <name type="scientific">Methanococcoides vulcani</name>
    <dbReference type="NCBI Taxonomy" id="1353158"/>
    <lineage>
        <taxon>Archaea</taxon>
        <taxon>Methanobacteriati</taxon>
        <taxon>Methanobacteriota</taxon>
        <taxon>Stenosarchaea group</taxon>
        <taxon>Methanomicrobia</taxon>
        <taxon>Methanosarcinales</taxon>
        <taxon>Methanosarcinaceae</taxon>
        <taxon>Methanococcoides</taxon>
    </lineage>
</organism>
<evidence type="ECO:0000313" key="14">
    <source>
        <dbReference type="EMBL" id="SES97753.1"/>
    </source>
</evidence>
<dbReference type="Pfam" id="PF00520">
    <property type="entry name" value="Ion_trans"/>
    <property type="match status" value="1"/>
</dbReference>
<keyword evidence="10 12" id="KW-0472">Membrane</keyword>
<feature type="transmembrane region" description="Helical" evidence="12">
    <location>
        <begin position="69"/>
        <end position="88"/>
    </location>
</feature>
<dbReference type="SUPFAM" id="SSF81324">
    <property type="entry name" value="Voltage-gated potassium channels"/>
    <property type="match status" value="1"/>
</dbReference>
<dbReference type="EMBL" id="FOHQ01000005">
    <property type="protein sequence ID" value="SES97753.1"/>
    <property type="molecule type" value="Genomic_DNA"/>
</dbReference>
<dbReference type="PANTHER" id="PTHR11537">
    <property type="entry name" value="VOLTAGE-GATED POTASSIUM CHANNEL"/>
    <property type="match status" value="1"/>
</dbReference>
<evidence type="ECO:0000256" key="5">
    <source>
        <dbReference type="ARBA" id="ARBA00022826"/>
    </source>
</evidence>
<name>A0A1I0ATS3_9EURY</name>
<evidence type="ECO:0000259" key="13">
    <source>
        <dbReference type="Pfam" id="PF00520"/>
    </source>
</evidence>
<dbReference type="RefSeq" id="WP_091690273.1">
    <property type="nucleotide sequence ID" value="NZ_CAAGSJ010000006.1"/>
</dbReference>
<evidence type="ECO:0000256" key="3">
    <source>
        <dbReference type="ARBA" id="ARBA00022538"/>
    </source>
</evidence>
<evidence type="ECO:0000256" key="6">
    <source>
        <dbReference type="ARBA" id="ARBA00022882"/>
    </source>
</evidence>
<dbReference type="OrthoDB" id="56871at2157"/>
<dbReference type="Proteomes" id="UP000243338">
    <property type="component" value="Unassembled WGS sequence"/>
</dbReference>
<reference evidence="15" key="1">
    <citation type="submission" date="2016-10" db="EMBL/GenBank/DDBJ databases">
        <authorList>
            <person name="Varghese N."/>
            <person name="Submissions S."/>
        </authorList>
    </citation>
    <scope>NUCLEOTIDE SEQUENCE [LARGE SCALE GENOMIC DNA]</scope>
    <source>
        <strain evidence="15">SLH 33</strain>
    </source>
</reference>